<dbReference type="Gene3D" id="3.40.50.1820">
    <property type="entry name" value="alpha/beta hydrolase"/>
    <property type="match status" value="1"/>
</dbReference>
<reference evidence="2" key="1">
    <citation type="submission" date="2021-01" db="UniProtKB">
        <authorList>
            <consortium name="EnsemblPlants"/>
        </authorList>
    </citation>
    <scope>IDENTIFICATION</scope>
</reference>
<dbReference type="Gramene" id="Kaladp0064s0134.1.v1.1">
    <property type="protein sequence ID" value="Kaladp0064s0134.1.v1.1"/>
    <property type="gene ID" value="Kaladp0064s0134.v1.1"/>
</dbReference>
<dbReference type="SUPFAM" id="SSF53474">
    <property type="entry name" value="alpha/beta-Hydrolases"/>
    <property type="match status" value="1"/>
</dbReference>
<dbReference type="Pfam" id="PF12697">
    <property type="entry name" value="Abhydrolase_6"/>
    <property type="match status" value="1"/>
</dbReference>
<dbReference type="OMA" id="CFCEFNG"/>
<evidence type="ECO:0000313" key="3">
    <source>
        <dbReference type="Proteomes" id="UP000594263"/>
    </source>
</evidence>
<sequence>MAATAALTHRLAWSWSDFNSPSCSARPIDSRFAHMHSLKGANAAFKASLRPPNASSSPLAGDPFSGQVIEEVKRRRRRTVAGVDQDELLDPKLLADPDSYFCEFEGVHIHHKVYHAEPQECSSFDDLGTSRLGERSGKIGIPMVLLHGFGASVFSWSRVMKPLAELIGSKVLSFDRPAFGLTSRVDYSGHSSSANNDAKPLNPYSMAFSVLATLHFIKFLEAKQAILVGHSAGAYVAVNAYFKDPESVAALILVAPAILAPRVVHKTVNENDSRNEQSSNGNSDSSVNSIMKILMVFLKFVEYIKQSVRLILEAIASVLTSLYKKALSAILRSAIGVIMIRILIDRFGIAVVKTGWYDPKQVSDHIIEGYTKPLKTKNWDRALLEFTASLLTDPGSEMELPLGKRLCQISCPVLIITGDTDRIVPAWNAKRLQQAIPGSYLELIKNCGHLPQEERVEEFIAVIDRFLKRTFGGSAEQLSEQAVA</sequence>
<dbReference type="GO" id="GO:0009941">
    <property type="term" value="C:chloroplast envelope"/>
    <property type="evidence" value="ECO:0007669"/>
    <property type="project" value="TreeGrafter"/>
</dbReference>
<dbReference type="Proteomes" id="UP000594263">
    <property type="component" value="Unplaced"/>
</dbReference>
<accession>A0A7N0UEU3</accession>
<name>A0A7N0UEU3_KALFE</name>
<organism evidence="2 3">
    <name type="scientific">Kalanchoe fedtschenkoi</name>
    <name type="common">Lavender scallops</name>
    <name type="synonym">South American air plant</name>
    <dbReference type="NCBI Taxonomy" id="63787"/>
    <lineage>
        <taxon>Eukaryota</taxon>
        <taxon>Viridiplantae</taxon>
        <taxon>Streptophyta</taxon>
        <taxon>Embryophyta</taxon>
        <taxon>Tracheophyta</taxon>
        <taxon>Spermatophyta</taxon>
        <taxon>Magnoliopsida</taxon>
        <taxon>eudicotyledons</taxon>
        <taxon>Gunneridae</taxon>
        <taxon>Pentapetalae</taxon>
        <taxon>Saxifragales</taxon>
        <taxon>Crassulaceae</taxon>
        <taxon>Kalanchoe</taxon>
    </lineage>
</organism>
<evidence type="ECO:0000313" key="2">
    <source>
        <dbReference type="EnsemblPlants" id="Kaladp0064s0134.1.v1.1"/>
    </source>
</evidence>
<feature type="domain" description="AB hydrolase-1" evidence="1">
    <location>
        <begin position="143"/>
        <end position="461"/>
    </location>
</feature>
<dbReference type="PANTHER" id="PTHR43689">
    <property type="entry name" value="HYDROLASE"/>
    <property type="match status" value="1"/>
</dbReference>
<proteinExistence type="predicted"/>
<keyword evidence="3" id="KW-1185">Reference proteome</keyword>
<protein>
    <recommendedName>
        <fullName evidence="1">AB hydrolase-1 domain-containing protein</fullName>
    </recommendedName>
</protein>
<dbReference type="InterPro" id="IPR029058">
    <property type="entry name" value="AB_hydrolase_fold"/>
</dbReference>
<dbReference type="InterPro" id="IPR000073">
    <property type="entry name" value="AB_hydrolase_1"/>
</dbReference>
<dbReference type="EnsemblPlants" id="Kaladp0064s0134.1.v1.1">
    <property type="protein sequence ID" value="Kaladp0064s0134.1.v1.1"/>
    <property type="gene ID" value="Kaladp0064s0134.v1.1"/>
</dbReference>
<evidence type="ECO:0000259" key="1">
    <source>
        <dbReference type="Pfam" id="PF12697"/>
    </source>
</evidence>
<dbReference type="AlphaFoldDB" id="A0A7N0UEU3"/>
<dbReference type="PANTHER" id="PTHR43689:SF1">
    <property type="entry name" value="ALPHA_BETA-HYDROLASES SUPERFAMILY PROTEIN"/>
    <property type="match status" value="1"/>
</dbReference>